<dbReference type="PANTHER" id="PTHR28158:SF1">
    <property type="entry name" value="SMALL RIBOSOMAL SUBUNIT PROTEIN MS45"/>
    <property type="match status" value="1"/>
</dbReference>
<dbReference type="AlphaFoldDB" id="A0A507D9Q8"/>
<dbReference type="EMBL" id="QEAN01000104">
    <property type="protein sequence ID" value="TPX48226.1"/>
    <property type="molecule type" value="Genomic_DNA"/>
</dbReference>
<evidence type="ECO:0000313" key="4">
    <source>
        <dbReference type="Proteomes" id="UP000320475"/>
    </source>
</evidence>
<dbReference type="Proteomes" id="UP000317494">
    <property type="component" value="Unassembled WGS sequence"/>
</dbReference>
<gene>
    <name evidence="1" type="ORF">SeLEV6574_g04869</name>
    <name evidence="2" type="ORF">SeMB42_g03082</name>
</gene>
<dbReference type="GO" id="GO:0032543">
    <property type="term" value="P:mitochondrial translation"/>
    <property type="evidence" value="ECO:0007669"/>
    <property type="project" value="TreeGrafter"/>
</dbReference>
<comment type="caution">
    <text evidence="2">The sequence shown here is derived from an EMBL/GenBank/DDBJ whole genome shotgun (WGS) entry which is preliminary data.</text>
</comment>
<dbReference type="VEuPathDB" id="FungiDB:SeMB42_g03082"/>
<evidence type="ECO:0000313" key="3">
    <source>
        <dbReference type="Proteomes" id="UP000317494"/>
    </source>
</evidence>
<evidence type="ECO:0000313" key="1">
    <source>
        <dbReference type="EMBL" id="TPX43783.1"/>
    </source>
</evidence>
<dbReference type="PANTHER" id="PTHR28158">
    <property type="entry name" value="37S RIBOSOMAL PROTEIN S35, MITOCHONDRIAL"/>
    <property type="match status" value="1"/>
</dbReference>
<dbReference type="Pfam" id="PF12298">
    <property type="entry name" value="Bot1p"/>
    <property type="match status" value="1"/>
</dbReference>
<dbReference type="GO" id="GO:0003735">
    <property type="term" value="F:structural constituent of ribosome"/>
    <property type="evidence" value="ECO:0007669"/>
    <property type="project" value="TreeGrafter"/>
</dbReference>
<evidence type="ECO:0000313" key="2">
    <source>
        <dbReference type="EMBL" id="TPX48226.1"/>
    </source>
</evidence>
<dbReference type="EMBL" id="QEAM01000209">
    <property type="protein sequence ID" value="TPX43783.1"/>
    <property type="molecule type" value="Genomic_DNA"/>
</dbReference>
<proteinExistence type="predicted"/>
<accession>A0A507D9Q8</accession>
<dbReference type="STRING" id="286115.A0A507D9Q8"/>
<name>A0A507D9Q8_9FUNG</name>
<sequence length="291" mass="32520">MSRCATRTAASARGLHTTRLASYAADASQPLPKALPKNVPTPLATALKQYRQWLATDGRQYKFTGITSNYVGKNGLPFPLNPYYRPMPPLSDSTREEIHKLHTTEPRTWTVGKLANDYGISFDRVRAILKLKAAEKAAHARGTPPQTHFARGMERLLQAEKRGRGAVKREQLRTLLASGLKPFFKMTEEDEALSPTDAARILQLSPFANTKLKIDRASEDKTDENKDSVRTVQVVDRNPLHKSNKKFAIRDVSDPKAATLIRETSGRLRTQSVLEKMFHSLASVYTVTLPI</sequence>
<protein>
    <submittedName>
        <fullName evidence="2">Uncharacterized protein</fullName>
    </submittedName>
</protein>
<organism evidence="2 3">
    <name type="scientific">Synchytrium endobioticum</name>
    <dbReference type="NCBI Taxonomy" id="286115"/>
    <lineage>
        <taxon>Eukaryota</taxon>
        <taxon>Fungi</taxon>
        <taxon>Fungi incertae sedis</taxon>
        <taxon>Chytridiomycota</taxon>
        <taxon>Chytridiomycota incertae sedis</taxon>
        <taxon>Chytridiomycetes</taxon>
        <taxon>Synchytriales</taxon>
        <taxon>Synchytriaceae</taxon>
        <taxon>Synchytrium</taxon>
    </lineage>
</organism>
<dbReference type="GO" id="GO:0005763">
    <property type="term" value="C:mitochondrial small ribosomal subunit"/>
    <property type="evidence" value="ECO:0007669"/>
    <property type="project" value="TreeGrafter"/>
</dbReference>
<dbReference type="Proteomes" id="UP000320475">
    <property type="component" value="Unassembled WGS sequence"/>
</dbReference>
<keyword evidence="3" id="KW-1185">Reference proteome</keyword>
<reference evidence="3 4" key="1">
    <citation type="journal article" date="2019" name="Sci. Rep.">
        <title>Comparative genomics of chytrid fungi reveal insights into the obligate biotrophic and pathogenic lifestyle of Synchytrium endobioticum.</title>
        <authorList>
            <person name="van de Vossenberg B.T.L.H."/>
            <person name="Warris S."/>
            <person name="Nguyen H.D.T."/>
            <person name="van Gent-Pelzer M.P.E."/>
            <person name="Joly D.L."/>
            <person name="van de Geest H.C."/>
            <person name="Bonants P.J.M."/>
            <person name="Smith D.S."/>
            <person name="Levesque C.A."/>
            <person name="van der Lee T.A.J."/>
        </authorList>
    </citation>
    <scope>NUCLEOTIDE SEQUENCE [LARGE SCALE GENOMIC DNA]</scope>
    <source>
        <strain evidence="1 4">LEV6574</strain>
        <strain evidence="2 3">MB42</strain>
    </source>
</reference>
<dbReference type="InterPro" id="IPR021036">
    <property type="entry name" value="Ribosomal_mS45"/>
</dbReference>
<dbReference type="OrthoDB" id="10052321at2759"/>